<name>A0A139BXX7_9PROT</name>
<feature type="domain" description="Methyltransferase type 11" evidence="1">
    <location>
        <begin position="49"/>
        <end position="145"/>
    </location>
</feature>
<proteinExistence type="predicted"/>
<dbReference type="SUPFAM" id="SSF53335">
    <property type="entry name" value="S-adenosyl-L-methionine-dependent methyltransferases"/>
    <property type="match status" value="1"/>
</dbReference>
<comment type="caution">
    <text evidence="2">The sequence shown here is derived from an EMBL/GenBank/DDBJ whole genome shotgun (WGS) entry which is preliminary data.</text>
</comment>
<reference evidence="2 3" key="2">
    <citation type="submission" date="2016-03" db="EMBL/GenBank/DDBJ databases">
        <title>New uncultured bacterium of the family Gallionellaceae from acid mine drainage: description and reconstruction of genome based on metagenomic analysis of microbial community.</title>
        <authorList>
            <person name="Kadnikov V."/>
            <person name="Ivasenko D."/>
            <person name="Beletsky A."/>
            <person name="Mardanov A."/>
            <person name="Danilova E."/>
            <person name="Pimenov N."/>
            <person name="Karnachuk O."/>
            <person name="Ravin N."/>
        </authorList>
    </citation>
    <scope>NUCLEOTIDE SEQUENCE [LARGE SCALE GENOMIC DNA]</scope>
    <source>
        <strain evidence="2">ShG14-8</strain>
    </source>
</reference>
<dbReference type="Proteomes" id="UP000070578">
    <property type="component" value="Unassembled WGS sequence"/>
</dbReference>
<keyword evidence="2" id="KW-0830">Ubiquinone</keyword>
<dbReference type="InterPro" id="IPR029063">
    <property type="entry name" value="SAM-dependent_MTases_sf"/>
</dbReference>
<dbReference type="AlphaFoldDB" id="A0A139BXX7"/>
<dbReference type="Gene3D" id="3.40.50.150">
    <property type="entry name" value="Vaccinia Virus protein VP39"/>
    <property type="match status" value="1"/>
</dbReference>
<gene>
    <name evidence="2" type="ORF">AWT59_0305</name>
</gene>
<dbReference type="GO" id="GO:0032259">
    <property type="term" value="P:methylation"/>
    <property type="evidence" value="ECO:0007669"/>
    <property type="project" value="UniProtKB-KW"/>
</dbReference>
<evidence type="ECO:0000313" key="3">
    <source>
        <dbReference type="Proteomes" id="UP000070578"/>
    </source>
</evidence>
<dbReference type="EMBL" id="LSLI01000004">
    <property type="protein sequence ID" value="KXS33585.1"/>
    <property type="molecule type" value="Genomic_DNA"/>
</dbReference>
<dbReference type="GO" id="GO:0008757">
    <property type="term" value="F:S-adenosylmethionine-dependent methyltransferase activity"/>
    <property type="evidence" value="ECO:0007669"/>
    <property type="project" value="InterPro"/>
</dbReference>
<reference evidence="2 3" key="1">
    <citation type="submission" date="2016-02" db="EMBL/GenBank/DDBJ databases">
        <authorList>
            <person name="Wen L."/>
            <person name="He K."/>
            <person name="Yang H."/>
        </authorList>
    </citation>
    <scope>NUCLEOTIDE SEQUENCE [LARGE SCALE GENOMIC DNA]</scope>
    <source>
        <strain evidence="2">ShG14-8</strain>
    </source>
</reference>
<keyword evidence="2" id="KW-0808">Transferase</keyword>
<dbReference type="CDD" id="cd02440">
    <property type="entry name" value="AdoMet_MTases"/>
    <property type="match status" value="1"/>
</dbReference>
<evidence type="ECO:0000313" key="2">
    <source>
        <dbReference type="EMBL" id="KXS33585.1"/>
    </source>
</evidence>
<accession>A0A139BXX7</accession>
<dbReference type="Pfam" id="PF08241">
    <property type="entry name" value="Methyltransf_11"/>
    <property type="match status" value="1"/>
</dbReference>
<dbReference type="PANTHER" id="PTHR43591:SF24">
    <property type="entry name" value="2-METHOXY-6-POLYPRENYL-1,4-BENZOQUINOL METHYLASE, MITOCHONDRIAL"/>
    <property type="match status" value="1"/>
</dbReference>
<sequence length="268" mass="29137">MSIDPMNEFKSRQRETWTMGNFGDMAVFTTPVAGHLVRYAGVSGGQAVLDVGTGTGVVAITARRIGARVTGLDLTPALLAHARVSATLAELDDIAWHEGDAEALPFPDASFDVVLSQFGHIFAPRPEVAVGEMLRVLKPGGTIAFATWPGEQLIGRQFSLIAKYIPPPQGVASPLQWGDVSVVRQRLGESVKGLHFERGTMAIPALSPRHLRLFQEAKAGPFIRTVQALQQEPARLAAWRSEMDAVLGEYLHDNVVRHEYLLTRAIKA</sequence>
<keyword evidence="2" id="KW-0489">Methyltransferase</keyword>
<dbReference type="InterPro" id="IPR013216">
    <property type="entry name" value="Methyltransf_11"/>
</dbReference>
<organism evidence="2 3">
    <name type="scientific">Candidatus Gallionella acididurans</name>
    <dbReference type="NCBI Taxonomy" id="1796491"/>
    <lineage>
        <taxon>Bacteria</taxon>
        <taxon>Pseudomonadati</taxon>
        <taxon>Pseudomonadota</taxon>
        <taxon>Betaproteobacteria</taxon>
        <taxon>Nitrosomonadales</taxon>
        <taxon>Gallionellaceae</taxon>
        <taxon>Gallionella</taxon>
    </lineage>
</organism>
<protein>
    <submittedName>
        <fullName evidence="2">Methylase involved in ubiquinone/menaquinone biosynthesis</fullName>
    </submittedName>
</protein>
<evidence type="ECO:0000259" key="1">
    <source>
        <dbReference type="Pfam" id="PF08241"/>
    </source>
</evidence>
<dbReference type="PANTHER" id="PTHR43591">
    <property type="entry name" value="METHYLTRANSFERASE"/>
    <property type="match status" value="1"/>
</dbReference>